<evidence type="ECO:0000256" key="2">
    <source>
        <dbReference type="ARBA" id="ARBA00023015"/>
    </source>
</evidence>
<name>A0A8H5CBU7_9AGAR</name>
<dbReference type="InterPro" id="IPR021740">
    <property type="entry name" value="Velvet"/>
</dbReference>
<dbReference type="GO" id="GO:0005634">
    <property type="term" value="C:nucleus"/>
    <property type="evidence" value="ECO:0007669"/>
    <property type="project" value="UniProtKB-SubCell"/>
</dbReference>
<feature type="compositionally biased region" description="Basic and acidic residues" evidence="5">
    <location>
        <begin position="29"/>
        <end position="41"/>
    </location>
</feature>
<dbReference type="InterPro" id="IPR037525">
    <property type="entry name" value="Velvet_dom"/>
</dbReference>
<comment type="caution">
    <text evidence="7">The sequence shown here is derived from an EMBL/GenBank/DDBJ whole genome shotgun (WGS) entry which is preliminary data.</text>
</comment>
<dbReference type="InterPro" id="IPR038491">
    <property type="entry name" value="Velvet_dom_sf"/>
</dbReference>
<dbReference type="EMBL" id="JAACJK010000012">
    <property type="protein sequence ID" value="KAF5338613.1"/>
    <property type="molecule type" value="Genomic_DNA"/>
</dbReference>
<feature type="region of interest" description="Disordered" evidence="5">
    <location>
        <begin position="1"/>
        <end position="113"/>
    </location>
</feature>
<evidence type="ECO:0000313" key="8">
    <source>
        <dbReference type="Proteomes" id="UP000541558"/>
    </source>
</evidence>
<dbReference type="OrthoDB" id="3056235at2759"/>
<evidence type="ECO:0000259" key="6">
    <source>
        <dbReference type="PROSITE" id="PS51821"/>
    </source>
</evidence>
<evidence type="ECO:0000256" key="5">
    <source>
        <dbReference type="SAM" id="MobiDB-lite"/>
    </source>
</evidence>
<dbReference type="AlphaFoldDB" id="A0A8H5CBU7"/>
<organism evidence="7 8">
    <name type="scientific">Ephemerocybe angulata</name>
    <dbReference type="NCBI Taxonomy" id="980116"/>
    <lineage>
        <taxon>Eukaryota</taxon>
        <taxon>Fungi</taxon>
        <taxon>Dikarya</taxon>
        <taxon>Basidiomycota</taxon>
        <taxon>Agaricomycotina</taxon>
        <taxon>Agaricomycetes</taxon>
        <taxon>Agaricomycetidae</taxon>
        <taxon>Agaricales</taxon>
        <taxon>Agaricineae</taxon>
        <taxon>Psathyrellaceae</taxon>
        <taxon>Ephemerocybe</taxon>
    </lineage>
</organism>
<protein>
    <recommendedName>
        <fullName evidence="6">Velvet domain-containing protein</fullName>
    </recommendedName>
</protein>
<dbReference type="Gene3D" id="2.60.40.3960">
    <property type="entry name" value="Velvet domain"/>
    <property type="match status" value="1"/>
</dbReference>
<keyword evidence="3" id="KW-0804">Transcription</keyword>
<comment type="subcellular location">
    <subcellularLocation>
        <location evidence="1">Nucleus</location>
    </subcellularLocation>
</comment>
<feature type="domain" description="Velvet" evidence="6">
    <location>
        <begin position="117"/>
        <end position="304"/>
    </location>
</feature>
<dbReference type="PANTHER" id="PTHR33572:SF15">
    <property type="entry name" value="VELVET DOMAIN-CONTAINING PROTEIN"/>
    <property type="match status" value="1"/>
</dbReference>
<evidence type="ECO:0000313" key="7">
    <source>
        <dbReference type="EMBL" id="KAF5338613.1"/>
    </source>
</evidence>
<accession>A0A8H5CBU7</accession>
<evidence type="ECO:0000256" key="1">
    <source>
        <dbReference type="ARBA" id="ARBA00004123"/>
    </source>
</evidence>
<dbReference type="Proteomes" id="UP000541558">
    <property type="component" value="Unassembled WGS sequence"/>
</dbReference>
<dbReference type="PROSITE" id="PS51821">
    <property type="entry name" value="VELVET"/>
    <property type="match status" value="1"/>
</dbReference>
<evidence type="ECO:0000256" key="3">
    <source>
        <dbReference type="ARBA" id="ARBA00023163"/>
    </source>
</evidence>
<keyword evidence="8" id="KW-1185">Reference proteome</keyword>
<proteinExistence type="predicted"/>
<reference evidence="7 8" key="1">
    <citation type="journal article" date="2020" name="ISME J.">
        <title>Uncovering the hidden diversity of litter-decomposition mechanisms in mushroom-forming fungi.</title>
        <authorList>
            <person name="Floudas D."/>
            <person name="Bentzer J."/>
            <person name="Ahren D."/>
            <person name="Johansson T."/>
            <person name="Persson P."/>
            <person name="Tunlid A."/>
        </authorList>
    </citation>
    <scope>NUCLEOTIDE SEQUENCE [LARGE SCALE GENOMIC DNA]</scope>
    <source>
        <strain evidence="7 8">CBS 175.51</strain>
    </source>
</reference>
<gene>
    <name evidence="7" type="ORF">D9611_012811</name>
</gene>
<dbReference type="Pfam" id="PF11754">
    <property type="entry name" value="Velvet"/>
    <property type="match status" value="2"/>
</dbReference>
<keyword evidence="2" id="KW-0805">Transcription regulation</keyword>
<keyword evidence="4" id="KW-0539">Nucleus</keyword>
<feature type="compositionally biased region" description="Low complexity" evidence="5">
    <location>
        <begin position="59"/>
        <end position="95"/>
    </location>
</feature>
<evidence type="ECO:0000256" key="4">
    <source>
        <dbReference type="ARBA" id="ARBA00023242"/>
    </source>
</evidence>
<sequence>MHQQDCDASISVSRPMGNTHRVAGSKCALHGERVPSKRVYQDEDASEPTKSYPSPPPTAGSGSSSPRTSSISNPFSTTSSSSRSSASGQASRSPFKIPTSQIRRPQPSIKVSSLLADPQTRIYRLEVVQQPLRTAEFGMANLSRLPLTPPLIVKLMINDPTGSPLVPEGELPFLIAHLSLVSEDGTRSLDMGSQIGRDNQAPILYGNLVSSVDHLEDLQGNMGLFFLFPDVSVRWAGKYQLAITLSRISNSDAAGIHNMSKNGTHLCHVNTNVFEVVPLNQYTAAPSTVLTQAFIRQGARMFTSLLPGS</sequence>
<dbReference type="PANTHER" id="PTHR33572">
    <property type="entry name" value="SPORE DEVELOPMENT REGULATOR VOSA"/>
    <property type="match status" value="1"/>
</dbReference>